<dbReference type="Gene3D" id="3.40.1440.10">
    <property type="entry name" value="GIY-YIG endonuclease"/>
    <property type="match status" value="1"/>
</dbReference>
<proteinExistence type="inferred from homology"/>
<comment type="similarity">
    <text evidence="1">Belongs to the UPF0213 family.</text>
</comment>
<dbReference type="InterPro" id="IPR000305">
    <property type="entry name" value="GIY-YIG_endonuc"/>
</dbReference>
<feature type="domain" description="GIY-YIG" evidence="2">
    <location>
        <begin position="16"/>
        <end position="91"/>
    </location>
</feature>
<evidence type="ECO:0000256" key="1">
    <source>
        <dbReference type="ARBA" id="ARBA00007435"/>
    </source>
</evidence>
<dbReference type="PANTHER" id="PTHR34477">
    <property type="entry name" value="UPF0213 PROTEIN YHBQ"/>
    <property type="match status" value="1"/>
</dbReference>
<name>A0A1D8AV19_9BACT</name>
<dbReference type="AlphaFoldDB" id="A0A1D8AV19"/>
<reference evidence="3 4" key="1">
    <citation type="submission" date="2016-06" db="EMBL/GenBank/DDBJ databases">
        <title>Three novel species with peptidoglycan cell walls form the new genus Lacunisphaera gen. nov. in the family Opitutaceae of the verrucomicrobial subdivision 4.</title>
        <authorList>
            <person name="Rast P."/>
            <person name="Gloeckner I."/>
            <person name="Jogler M."/>
            <person name="Boedeker C."/>
            <person name="Jeske O."/>
            <person name="Wiegand S."/>
            <person name="Reinhardt R."/>
            <person name="Schumann P."/>
            <person name="Rohde M."/>
            <person name="Spring S."/>
            <person name="Gloeckner F.O."/>
            <person name="Jogler C."/>
        </authorList>
    </citation>
    <scope>NUCLEOTIDE SEQUENCE [LARGE SCALE GENOMIC DNA]</scope>
    <source>
        <strain evidence="3 4">IG16b</strain>
    </source>
</reference>
<evidence type="ECO:0000259" key="2">
    <source>
        <dbReference type="PROSITE" id="PS50164"/>
    </source>
</evidence>
<accession>A0A1D8AV19</accession>
<evidence type="ECO:0000313" key="3">
    <source>
        <dbReference type="EMBL" id="AOS44732.1"/>
    </source>
</evidence>
<gene>
    <name evidence="3" type="ORF">Verru16b_01800</name>
</gene>
<dbReference type="SUPFAM" id="SSF82771">
    <property type="entry name" value="GIY-YIG endonuclease"/>
    <property type="match status" value="1"/>
</dbReference>
<dbReference type="PROSITE" id="PS50164">
    <property type="entry name" value="GIY_YIG"/>
    <property type="match status" value="1"/>
</dbReference>
<evidence type="ECO:0000313" key="4">
    <source>
        <dbReference type="Proteomes" id="UP000095228"/>
    </source>
</evidence>
<dbReference type="OrthoDB" id="9807770at2"/>
<dbReference type="Proteomes" id="UP000095228">
    <property type="component" value="Chromosome"/>
</dbReference>
<sequence>MPELFPVIPIPAAIADLAWVYILQTADGALYIGQTRDIGERLRKHRHGLGSKFTTDHSGPRLVFCEGTMSLDEAVVREHQLKRWSRPKKEALIRGDLPRLRELSRSRERPGNGARA</sequence>
<organism evidence="3 4">
    <name type="scientific">Lacunisphaera limnophila</name>
    <dbReference type="NCBI Taxonomy" id="1838286"/>
    <lineage>
        <taxon>Bacteria</taxon>
        <taxon>Pseudomonadati</taxon>
        <taxon>Verrucomicrobiota</taxon>
        <taxon>Opitutia</taxon>
        <taxon>Opitutales</taxon>
        <taxon>Opitutaceae</taxon>
        <taxon>Lacunisphaera</taxon>
    </lineage>
</organism>
<dbReference type="InterPro" id="IPR035901">
    <property type="entry name" value="GIY-YIG_endonuc_sf"/>
</dbReference>
<dbReference type="RefSeq" id="WP_069961957.1">
    <property type="nucleotide sequence ID" value="NZ_CP016094.1"/>
</dbReference>
<keyword evidence="4" id="KW-1185">Reference proteome</keyword>
<dbReference type="KEGG" id="obg:Verru16b_01800"/>
<dbReference type="Pfam" id="PF01541">
    <property type="entry name" value="GIY-YIG"/>
    <property type="match status" value="1"/>
</dbReference>
<dbReference type="PANTHER" id="PTHR34477:SF1">
    <property type="entry name" value="UPF0213 PROTEIN YHBQ"/>
    <property type="match status" value="1"/>
</dbReference>
<dbReference type="EMBL" id="CP016094">
    <property type="protein sequence ID" value="AOS44732.1"/>
    <property type="molecule type" value="Genomic_DNA"/>
</dbReference>
<protein>
    <submittedName>
        <fullName evidence="3">GIY-YIG nuclease superfamily protein</fullName>
    </submittedName>
</protein>
<dbReference type="InterPro" id="IPR050190">
    <property type="entry name" value="UPF0213_domain"/>
</dbReference>